<dbReference type="GeneID" id="28938744"/>
<proteinExistence type="predicted"/>
<comment type="caution">
    <text evidence="2">The sequence shown here is derived from an EMBL/GenBank/DDBJ whole genome shotgun (WGS) entry which is preliminary data.</text>
</comment>
<evidence type="ECO:0000313" key="3">
    <source>
        <dbReference type="Proteomes" id="UP000053447"/>
    </source>
</evidence>
<feature type="compositionally biased region" description="Acidic residues" evidence="1">
    <location>
        <begin position="1"/>
        <end position="10"/>
    </location>
</feature>
<accession>A0A0W4ZWI5</accession>
<name>A0A0W4ZWI5_PNEJ7</name>
<protein>
    <submittedName>
        <fullName evidence="2">Uncharacterized protein</fullName>
    </submittedName>
</protein>
<sequence>MVWEVADEEQQQPPYIQPGRMLGQPPPQHLPHLTSMGGHLTHHMGDEIWRGDVWKEPEALGTGVQLSGKKLHRNTRLAECDKYRRRVGNVDVLGKSSKIGWDR</sequence>
<dbReference type="VEuPathDB" id="FungiDB:T551_00222"/>
<feature type="region of interest" description="Disordered" evidence="1">
    <location>
        <begin position="1"/>
        <end position="38"/>
    </location>
</feature>
<dbReference type="STRING" id="1408657.A0A0W4ZWI5"/>
<keyword evidence="3" id="KW-1185">Reference proteome</keyword>
<evidence type="ECO:0000256" key="1">
    <source>
        <dbReference type="SAM" id="MobiDB-lite"/>
    </source>
</evidence>
<dbReference type="EMBL" id="LFWA01000001">
    <property type="protein sequence ID" value="KTW32737.1"/>
    <property type="molecule type" value="Genomic_DNA"/>
</dbReference>
<reference evidence="3" key="1">
    <citation type="journal article" date="2016" name="Nat. Commun.">
        <title>Genome analysis of three Pneumocystis species reveals adaptation mechanisms to life exclusively in mammalian hosts.</title>
        <authorList>
            <person name="Ma L."/>
            <person name="Chen Z."/>
            <person name="Huang D.W."/>
            <person name="Kutty G."/>
            <person name="Ishihara M."/>
            <person name="Wang H."/>
            <person name="Abouelleil A."/>
            <person name="Bishop L."/>
            <person name="Davey E."/>
            <person name="Deng R."/>
            <person name="Deng X."/>
            <person name="Fan L."/>
            <person name="Fantoni G."/>
            <person name="Fitzgerald M."/>
            <person name="Gogineni E."/>
            <person name="Goldberg J.M."/>
            <person name="Handley G."/>
            <person name="Hu X."/>
            <person name="Huber C."/>
            <person name="Jiao X."/>
            <person name="Jones K."/>
            <person name="Levin J.Z."/>
            <person name="Liu Y."/>
            <person name="Macdonald P."/>
            <person name="Melnikov A."/>
            <person name="Raley C."/>
            <person name="Sassi M."/>
            <person name="Sherman B.T."/>
            <person name="Song X."/>
            <person name="Sykes S."/>
            <person name="Tran B."/>
            <person name="Walsh L."/>
            <person name="Xia Y."/>
            <person name="Yang J."/>
            <person name="Young S."/>
            <person name="Zeng Q."/>
            <person name="Zheng X."/>
            <person name="Stephens R."/>
            <person name="Nusbaum C."/>
            <person name="Birren B.W."/>
            <person name="Azadi P."/>
            <person name="Lempicki R.A."/>
            <person name="Cuomo C.A."/>
            <person name="Kovacs J.A."/>
        </authorList>
    </citation>
    <scope>NUCLEOTIDE SEQUENCE [LARGE SCALE GENOMIC DNA]</scope>
    <source>
        <strain evidence="3">RU7</strain>
    </source>
</reference>
<organism evidence="2 3">
    <name type="scientific">Pneumocystis jirovecii (strain RU7)</name>
    <name type="common">Human pneumocystis pneumonia agent</name>
    <dbReference type="NCBI Taxonomy" id="1408657"/>
    <lineage>
        <taxon>Eukaryota</taxon>
        <taxon>Fungi</taxon>
        <taxon>Dikarya</taxon>
        <taxon>Ascomycota</taxon>
        <taxon>Taphrinomycotina</taxon>
        <taxon>Pneumocystomycetes</taxon>
        <taxon>Pneumocystaceae</taxon>
        <taxon>Pneumocystis</taxon>
    </lineage>
</organism>
<dbReference type="Proteomes" id="UP000053447">
    <property type="component" value="Unassembled WGS sequence"/>
</dbReference>
<dbReference type="RefSeq" id="XP_018231429.1">
    <property type="nucleotide sequence ID" value="XM_018372489.1"/>
</dbReference>
<gene>
    <name evidence="2" type="ORF">T551_00222</name>
</gene>
<evidence type="ECO:0000313" key="2">
    <source>
        <dbReference type="EMBL" id="KTW32737.1"/>
    </source>
</evidence>
<dbReference type="AlphaFoldDB" id="A0A0W4ZWI5"/>